<dbReference type="AlphaFoldDB" id="N6ZT80"/>
<dbReference type="Proteomes" id="UP000013047">
    <property type="component" value="Unassembled WGS sequence"/>
</dbReference>
<evidence type="ECO:0000313" key="3">
    <source>
        <dbReference type="Proteomes" id="UP000013047"/>
    </source>
</evidence>
<dbReference type="RefSeq" id="WP_004359694.1">
    <property type="nucleotide sequence ID" value="NZ_AMXF01000036.1"/>
</dbReference>
<reference evidence="2 3" key="1">
    <citation type="submission" date="2012-09" db="EMBL/GenBank/DDBJ databases">
        <title>Draft Genome Sequences of 6 Strains from Genus Thauera.</title>
        <authorList>
            <person name="Liu B."/>
            <person name="Shapleigh J.P."/>
            <person name="Frostegard A.H."/>
        </authorList>
    </citation>
    <scope>NUCLEOTIDE SEQUENCE [LARGE SCALE GENOMIC DNA]</scope>
    <source>
        <strain evidence="2 3">B4P</strain>
    </source>
</reference>
<evidence type="ECO:0000259" key="1">
    <source>
        <dbReference type="Pfam" id="PF03358"/>
    </source>
</evidence>
<dbReference type="OrthoDB" id="9812295at2"/>
<dbReference type="InterPro" id="IPR050712">
    <property type="entry name" value="NAD(P)H-dep_reductase"/>
</dbReference>
<dbReference type="GO" id="GO:0005829">
    <property type="term" value="C:cytosol"/>
    <property type="evidence" value="ECO:0007669"/>
    <property type="project" value="TreeGrafter"/>
</dbReference>
<dbReference type="GO" id="GO:0016491">
    <property type="term" value="F:oxidoreductase activity"/>
    <property type="evidence" value="ECO:0007669"/>
    <property type="project" value="InterPro"/>
</dbReference>
<sequence length="195" mass="20534">MKQPRIVVMAGSRRREALSRRVAQVCAQAVRDAGAEVELVDLDDYPAPLYDGDLEAASGLPEGIVRLQRVLHASDGLLVVNPEYNGSLTPLLKNTLDWCSRPNPADPERSGGKVYAGRAAAVVGSSPGALGGMRVLFHVRDVLGYLGMQVIPQQLAVGKAGEAVGADGRLDDAAQQGMLEGLAAALVDTARRLRG</sequence>
<dbReference type="Gene3D" id="3.40.50.360">
    <property type="match status" value="1"/>
</dbReference>
<dbReference type="GO" id="GO:0010181">
    <property type="term" value="F:FMN binding"/>
    <property type="evidence" value="ECO:0007669"/>
    <property type="project" value="TreeGrafter"/>
</dbReference>
<proteinExistence type="predicted"/>
<dbReference type="Pfam" id="PF03358">
    <property type="entry name" value="FMN_red"/>
    <property type="match status" value="1"/>
</dbReference>
<organism evidence="2 3">
    <name type="scientific">Thauera phenylacetica B4P</name>
    <dbReference type="NCBI Taxonomy" id="1234382"/>
    <lineage>
        <taxon>Bacteria</taxon>
        <taxon>Pseudomonadati</taxon>
        <taxon>Pseudomonadota</taxon>
        <taxon>Betaproteobacteria</taxon>
        <taxon>Rhodocyclales</taxon>
        <taxon>Zoogloeaceae</taxon>
        <taxon>Thauera</taxon>
    </lineage>
</organism>
<dbReference type="EMBL" id="AMXF01000036">
    <property type="protein sequence ID" value="ENO97702.1"/>
    <property type="molecule type" value="Genomic_DNA"/>
</dbReference>
<name>N6ZT80_9RHOO</name>
<comment type="caution">
    <text evidence="2">The sequence shown here is derived from an EMBL/GenBank/DDBJ whole genome shotgun (WGS) entry which is preliminary data.</text>
</comment>
<dbReference type="InterPro" id="IPR005025">
    <property type="entry name" value="FMN_Rdtase-like_dom"/>
</dbReference>
<dbReference type="PANTHER" id="PTHR30543:SF21">
    <property type="entry name" value="NAD(P)H-DEPENDENT FMN REDUCTASE LOT6"/>
    <property type="match status" value="1"/>
</dbReference>
<feature type="domain" description="NADPH-dependent FMN reductase-like" evidence="1">
    <location>
        <begin position="4"/>
        <end position="160"/>
    </location>
</feature>
<keyword evidence="3" id="KW-1185">Reference proteome</keyword>
<dbReference type="InterPro" id="IPR029039">
    <property type="entry name" value="Flavoprotein-like_sf"/>
</dbReference>
<evidence type="ECO:0000313" key="2">
    <source>
        <dbReference type="EMBL" id="ENO97702.1"/>
    </source>
</evidence>
<dbReference type="PANTHER" id="PTHR30543">
    <property type="entry name" value="CHROMATE REDUCTASE"/>
    <property type="match status" value="1"/>
</dbReference>
<gene>
    <name evidence="2" type="ORF">C667_07636</name>
</gene>
<accession>N6ZT80</accession>
<protein>
    <submittedName>
        <fullName evidence="2">NADPH-dependent FMN reductase</fullName>
    </submittedName>
</protein>
<dbReference type="SUPFAM" id="SSF52218">
    <property type="entry name" value="Flavoproteins"/>
    <property type="match status" value="1"/>
</dbReference>